<accession>A0A4Q8QIC8</accession>
<reference evidence="3 4" key="1">
    <citation type="submission" date="2019-02" db="EMBL/GenBank/DDBJ databases">
        <title>Draft genome sequence of Muricauda sp. 176CP4-71.</title>
        <authorList>
            <person name="Park J.-S."/>
        </authorList>
    </citation>
    <scope>NUCLEOTIDE SEQUENCE [LARGE SCALE GENOMIC DNA]</scope>
    <source>
        <strain evidence="3 4">176CP4-71</strain>
    </source>
</reference>
<evidence type="ECO:0000256" key="2">
    <source>
        <dbReference type="SAM" id="SignalP"/>
    </source>
</evidence>
<evidence type="ECO:0008006" key="5">
    <source>
        <dbReference type="Google" id="ProtNLM"/>
    </source>
</evidence>
<keyword evidence="2" id="KW-0732">Signal</keyword>
<dbReference type="Pfam" id="PF14121">
    <property type="entry name" value="Porin_10"/>
    <property type="match status" value="1"/>
</dbReference>
<comment type="caution">
    <text evidence="3">The sequence shown here is derived from an EMBL/GenBank/DDBJ whole genome shotgun (WGS) entry which is preliminary data.</text>
</comment>
<sequence length="661" mass="77288">MRFLFLIFLLFSFLPSHAQEDSIAKPKQGDSIRQIPPQFREQNNKDENEDQITIRDYKIISYARDTTFLDTTLTIQKEYKYNFLRKDDFEQMPFSNVGRPYNSLGVYFSNRKFYPRLGALARNSNYFEIEDIYYYNVATPMSDLMFKTTLEQGQLLDALVAFNITPRLNIALAFKGFRSLGKYRFDQVSSGNFRASFNYQTKNDLYAVRGHFAGQDLESEENGGLLNREQFEGGTEDFTDRFRIDVRYTNANNRIQGKRYYFDQQLKLLGRKRDSIAKLTSLALNHEFAYETKFYQFIQTNAEPAFGQNPLETPIDDRARLKTMFNRVSLDFSNPTLGKVNFGASHYRYDYFFNSILQTDEGTISNQLDGDEISVGGSYHKKFGRLTLDADINYNLSGDLTGNMLNASARYQLNNHIAIFGGVHVSSRAPNFNYLLYQSGYRNFNWQNDQIFQKEQIQTIKFGIDSKYLGRLEAEYSALDNYTYFASTITQDQIDAGELETAFVRPFQEGGTINHLRVKYFKEFKWRKWALANTLLYQDVTQDNQVLNVPQFVTRNTFYFSSDVFKKAMFIQTGVTFKYFTSYNMNAYHPLLGEFYLQNGEEFGAFPMLDFFINAKVRQTRIYLKAEHFNSSFSEPVFYSAPNYPYRDFVIRFGLVWNFFS</sequence>
<evidence type="ECO:0000256" key="1">
    <source>
        <dbReference type="SAM" id="MobiDB-lite"/>
    </source>
</evidence>
<name>A0A4Q8QIC8_9FLAO</name>
<evidence type="ECO:0000313" key="4">
    <source>
        <dbReference type="Proteomes" id="UP000291981"/>
    </source>
</evidence>
<dbReference type="RefSeq" id="WP_130615624.1">
    <property type="nucleotide sequence ID" value="NZ_SGIU01000002.1"/>
</dbReference>
<protein>
    <recommendedName>
        <fullName evidence="5">Porin</fullName>
    </recommendedName>
</protein>
<dbReference type="Proteomes" id="UP000291981">
    <property type="component" value="Unassembled WGS sequence"/>
</dbReference>
<evidence type="ECO:0000313" key="3">
    <source>
        <dbReference type="EMBL" id="TAI48159.1"/>
    </source>
</evidence>
<feature type="chain" id="PRO_5020337944" description="Porin" evidence="2">
    <location>
        <begin position="19"/>
        <end position="661"/>
    </location>
</feature>
<organism evidence="3 4">
    <name type="scientific">Flagellimonas allohymeniacidonis</name>
    <dbReference type="NCBI Taxonomy" id="2517819"/>
    <lineage>
        <taxon>Bacteria</taxon>
        <taxon>Pseudomonadati</taxon>
        <taxon>Bacteroidota</taxon>
        <taxon>Flavobacteriia</taxon>
        <taxon>Flavobacteriales</taxon>
        <taxon>Flavobacteriaceae</taxon>
        <taxon>Flagellimonas</taxon>
    </lineage>
</organism>
<dbReference type="SUPFAM" id="SSF56935">
    <property type="entry name" value="Porins"/>
    <property type="match status" value="1"/>
</dbReference>
<dbReference type="EMBL" id="SGIU01000002">
    <property type="protein sequence ID" value="TAI48159.1"/>
    <property type="molecule type" value="Genomic_DNA"/>
</dbReference>
<gene>
    <name evidence="3" type="ORF">EW142_16065</name>
</gene>
<feature type="region of interest" description="Disordered" evidence="1">
    <location>
        <begin position="22"/>
        <end position="47"/>
    </location>
</feature>
<dbReference type="OrthoDB" id="9812454at2"/>
<dbReference type="AlphaFoldDB" id="A0A4Q8QIC8"/>
<feature type="signal peptide" evidence="2">
    <location>
        <begin position="1"/>
        <end position="18"/>
    </location>
</feature>
<proteinExistence type="predicted"/>
<keyword evidence="4" id="KW-1185">Reference proteome</keyword>
<dbReference type="InterPro" id="IPR025631">
    <property type="entry name" value="Porin_10"/>
</dbReference>